<accession>A0A0F9LUY6</accession>
<sequence>MQDEQLFDPADHPANPLRIERIEISAEGSVHAVVNGQRHRTRYTLDRLPGVVDRHGHTQHAIGLVRWYMRGDFPR</sequence>
<reference evidence="1" key="1">
    <citation type="journal article" date="2015" name="Nature">
        <title>Complex archaea that bridge the gap between prokaryotes and eukaryotes.</title>
        <authorList>
            <person name="Spang A."/>
            <person name="Saw J.H."/>
            <person name="Jorgensen S.L."/>
            <person name="Zaremba-Niedzwiedzka K."/>
            <person name="Martijn J."/>
            <person name="Lind A.E."/>
            <person name="van Eijk R."/>
            <person name="Schleper C."/>
            <person name="Guy L."/>
            <person name="Ettema T.J."/>
        </authorList>
    </citation>
    <scope>NUCLEOTIDE SEQUENCE</scope>
</reference>
<organism evidence="1">
    <name type="scientific">marine sediment metagenome</name>
    <dbReference type="NCBI Taxonomy" id="412755"/>
    <lineage>
        <taxon>unclassified sequences</taxon>
        <taxon>metagenomes</taxon>
        <taxon>ecological metagenomes</taxon>
    </lineage>
</organism>
<evidence type="ECO:0000313" key="1">
    <source>
        <dbReference type="EMBL" id="KKM60887.1"/>
    </source>
</evidence>
<protein>
    <submittedName>
        <fullName evidence="1">Uncharacterized protein</fullName>
    </submittedName>
</protein>
<gene>
    <name evidence="1" type="ORF">LCGC14_1537240</name>
</gene>
<name>A0A0F9LUY6_9ZZZZ</name>
<proteinExistence type="predicted"/>
<dbReference type="EMBL" id="LAZR01011590">
    <property type="protein sequence ID" value="KKM60887.1"/>
    <property type="molecule type" value="Genomic_DNA"/>
</dbReference>
<dbReference type="AlphaFoldDB" id="A0A0F9LUY6"/>
<comment type="caution">
    <text evidence="1">The sequence shown here is derived from an EMBL/GenBank/DDBJ whole genome shotgun (WGS) entry which is preliminary data.</text>
</comment>